<dbReference type="GO" id="GO:0032259">
    <property type="term" value="P:methylation"/>
    <property type="evidence" value="ECO:0007669"/>
    <property type="project" value="UniProtKB-KW"/>
</dbReference>
<gene>
    <name evidence="1" type="ORF">LXD69_00540</name>
</gene>
<accession>A0ABY4HMC5</accession>
<organism evidence="1 2">
    <name type="scientific">Flavobacterium sediminilitoris</name>
    <dbReference type="NCBI Taxonomy" id="2024526"/>
    <lineage>
        <taxon>Bacteria</taxon>
        <taxon>Pseudomonadati</taxon>
        <taxon>Bacteroidota</taxon>
        <taxon>Flavobacteriia</taxon>
        <taxon>Flavobacteriales</taxon>
        <taxon>Flavobacteriaceae</taxon>
        <taxon>Flavobacterium</taxon>
    </lineage>
</organism>
<dbReference type="GO" id="GO:0008168">
    <property type="term" value="F:methyltransferase activity"/>
    <property type="evidence" value="ECO:0007669"/>
    <property type="project" value="UniProtKB-KW"/>
</dbReference>
<dbReference type="SUPFAM" id="SSF53335">
    <property type="entry name" value="S-adenosyl-L-methionine-dependent methyltransferases"/>
    <property type="match status" value="1"/>
</dbReference>
<sequence length="277" mass="32271">MGNEFTTCKVCNSKIDAVNIKFDLVKCRSCEFVFSKTIFTEDEFIATYDRLYNSKEDLKYNKHTIEEYNKLKDNLIEIGYNRKRIINRIISNTPQNILEIGSGIGLIGMFLKKFSSVTYTGLELDKKTHERALSLGVNSVNGDFSKMKTLEQKFDVIMMWEVLEHLQDLNLFFQLTKERLKPEGLFVFSVPNFDKIKNYSNPGDAIHQSGPPIHLNFFTKNSVKNVLNNFGFEIVNLREKKMPYFNYKDLNFYKMFFKSLLGKYNGPTLYVVAKLKN</sequence>
<reference evidence="1" key="2">
    <citation type="submission" date="2022-04" db="EMBL/GenBank/DDBJ databases">
        <title>Complete Genome Sequence of Flavobacterium sediminilitoris YSM-43, Isolated from a Tidal Sediment.</title>
        <authorList>
            <person name="Lee P.A."/>
        </authorList>
    </citation>
    <scope>NUCLEOTIDE SEQUENCE</scope>
    <source>
        <strain evidence="1">YSM-43</strain>
    </source>
</reference>
<keyword evidence="1" id="KW-0808">Transferase</keyword>
<proteinExistence type="predicted"/>
<dbReference type="RefSeq" id="WP_246916617.1">
    <property type="nucleotide sequence ID" value="NZ_CP090145.1"/>
</dbReference>
<dbReference type="InterPro" id="IPR029063">
    <property type="entry name" value="SAM-dependent_MTases_sf"/>
</dbReference>
<reference evidence="1" key="1">
    <citation type="submission" date="2021-12" db="EMBL/GenBank/DDBJ databases">
        <authorList>
            <person name="Cha I.-T."/>
            <person name="Lee K.-E."/>
            <person name="Park S.-J."/>
        </authorList>
    </citation>
    <scope>NUCLEOTIDE SEQUENCE</scope>
    <source>
        <strain evidence="1">YSM-43</strain>
    </source>
</reference>
<keyword evidence="1" id="KW-0489">Methyltransferase</keyword>
<dbReference type="EMBL" id="CP090145">
    <property type="protein sequence ID" value="UOX34017.1"/>
    <property type="molecule type" value="Genomic_DNA"/>
</dbReference>
<dbReference type="Pfam" id="PF13489">
    <property type="entry name" value="Methyltransf_23"/>
    <property type="match status" value="1"/>
</dbReference>
<dbReference type="CDD" id="cd02440">
    <property type="entry name" value="AdoMet_MTases"/>
    <property type="match status" value="1"/>
</dbReference>
<protein>
    <submittedName>
        <fullName evidence="1">Class I SAM-dependent methyltransferase</fullName>
    </submittedName>
</protein>
<dbReference type="Gene3D" id="3.40.50.150">
    <property type="entry name" value="Vaccinia Virus protein VP39"/>
    <property type="match status" value="1"/>
</dbReference>
<name>A0ABY4HMC5_9FLAO</name>
<dbReference type="PANTHER" id="PTHR43861">
    <property type="entry name" value="TRANS-ACONITATE 2-METHYLTRANSFERASE-RELATED"/>
    <property type="match status" value="1"/>
</dbReference>
<keyword evidence="2" id="KW-1185">Reference proteome</keyword>
<evidence type="ECO:0000313" key="2">
    <source>
        <dbReference type="Proteomes" id="UP000830454"/>
    </source>
</evidence>
<dbReference type="Proteomes" id="UP000830454">
    <property type="component" value="Chromosome"/>
</dbReference>
<evidence type="ECO:0000313" key="1">
    <source>
        <dbReference type="EMBL" id="UOX34017.1"/>
    </source>
</evidence>